<dbReference type="Proteomes" id="UP000827889">
    <property type="component" value="Chromosome 6"/>
</dbReference>
<dbReference type="InterPro" id="IPR011990">
    <property type="entry name" value="TPR-like_helical_dom_sf"/>
</dbReference>
<feature type="domain" description="DYW" evidence="5">
    <location>
        <begin position="637"/>
        <end position="729"/>
    </location>
</feature>
<dbReference type="OrthoDB" id="185373at2759"/>
<evidence type="ECO:0000256" key="2">
    <source>
        <dbReference type="ARBA" id="ARBA00022737"/>
    </source>
</evidence>
<sequence length="729" mass="82029">METLLHPATSFPPPSSSAAAGTATTTTLHTALSTATTPTHVRQAHAQILRRTNLNHPSAVPLLAQLLLSSPSLGYALSVFRHVPDSSKTRVLNKFLRELSRGDRPGDALIVFDEMWREGVVLDRFSFPPLLKAGSKVVGLVEGSEIHGLVVKLGYGGDPFVQTALVRTYASGGQIMDAHLLFNKMWQRDVVSWSIMIDGFCQNGLFDEAMSLFEEMRRSNVEPDKMILSSILSACARASNLTYGKKIHEYISENNIILDPHIQSALISMYASSGCMDLAQEFFDEMSPKNLVVSTAMISWYSKVGQVENARLIFDQLDEKDLVCWSAMISGYAESDQPQEALTLFKEIQSWGIKPDQITILSVLSACAHLGALDQARWMHKYVDENGFGEALPIKNALIDMYAKCGSLERARKVFEKISSKNVISWTTMINSFAMHGDANNALSFFYQMKQENVAPNEITFIGVLYACSHAGLVGKGREIFSSMVSQHNLKPKYEHYGCMVDLFGRAGLLREALEVIETMPLAPNVVIWGSLMAACRVHGEDELGEFAAKQLLKLEPDHDGAHVVLSNIYAKHRKWQDVGELRQLMRQRGVFKERGWSRIELNNKVHQFAMADRDHNRADQIYVKLEEVVRELKLVGYAPSAQCVLVDVEDEDKREVVLWHSEKLAVCYGLLTQRTGSCIRIVKNLRICEDCHTFMKLISKEYRREIIVRDRTRFHHCKDGVCSCRDYW</sequence>
<evidence type="ECO:0000256" key="1">
    <source>
        <dbReference type="ARBA" id="ARBA00006643"/>
    </source>
</evidence>
<evidence type="ECO:0000313" key="6">
    <source>
        <dbReference type="Proteomes" id="UP000827889"/>
    </source>
</evidence>
<dbReference type="PROSITE" id="PS51375">
    <property type="entry name" value="PPR"/>
    <property type="match status" value="4"/>
</dbReference>
<dbReference type="InterPro" id="IPR046960">
    <property type="entry name" value="PPR_At4g14850-like_plant"/>
</dbReference>
<organism evidence="6 7">
    <name type="scientific">Rhodamnia argentea</name>
    <dbReference type="NCBI Taxonomy" id="178133"/>
    <lineage>
        <taxon>Eukaryota</taxon>
        <taxon>Viridiplantae</taxon>
        <taxon>Streptophyta</taxon>
        <taxon>Embryophyta</taxon>
        <taxon>Tracheophyta</taxon>
        <taxon>Spermatophyta</taxon>
        <taxon>Magnoliopsida</taxon>
        <taxon>eudicotyledons</taxon>
        <taxon>Gunneridae</taxon>
        <taxon>Pentapetalae</taxon>
        <taxon>rosids</taxon>
        <taxon>malvids</taxon>
        <taxon>Myrtales</taxon>
        <taxon>Myrtaceae</taxon>
        <taxon>Myrtoideae</taxon>
        <taxon>Myrteae</taxon>
        <taxon>Australasian group</taxon>
        <taxon>Rhodamnia</taxon>
    </lineage>
</organism>
<feature type="repeat" description="PPR" evidence="3">
    <location>
        <begin position="259"/>
        <end position="293"/>
    </location>
</feature>
<feature type="region of interest" description="Disordered" evidence="4">
    <location>
        <begin position="1"/>
        <end position="24"/>
    </location>
</feature>
<accession>A0A8B8PMZ4</accession>
<dbReference type="GO" id="GO:0009451">
    <property type="term" value="P:RNA modification"/>
    <property type="evidence" value="ECO:0007669"/>
    <property type="project" value="InterPro"/>
</dbReference>
<dbReference type="FunFam" id="1.25.40.10:FF:000325">
    <property type="entry name" value="Pentatricopeptide repeat-containing protein At4g14820"/>
    <property type="match status" value="1"/>
</dbReference>
<feature type="repeat" description="PPR" evidence="3">
    <location>
        <begin position="189"/>
        <end position="223"/>
    </location>
</feature>
<dbReference type="PANTHER" id="PTHR47926">
    <property type="entry name" value="PENTATRICOPEPTIDE REPEAT-CONTAINING PROTEIN"/>
    <property type="match status" value="1"/>
</dbReference>
<name>A0A8B8PMZ4_9MYRT</name>
<dbReference type="SUPFAM" id="SSF48452">
    <property type="entry name" value="TPR-like"/>
    <property type="match status" value="1"/>
</dbReference>
<comment type="similarity">
    <text evidence="1">Belongs to the PPR family. PCMP-H subfamily.</text>
</comment>
<evidence type="ECO:0000313" key="7">
    <source>
        <dbReference type="RefSeq" id="XP_030536109.1"/>
    </source>
</evidence>
<dbReference type="Gene3D" id="1.25.40.10">
    <property type="entry name" value="Tetratricopeptide repeat domain"/>
    <property type="match status" value="3"/>
</dbReference>
<keyword evidence="2" id="KW-0677">Repeat</keyword>
<feature type="repeat" description="PPR" evidence="3">
    <location>
        <begin position="422"/>
        <end position="456"/>
    </location>
</feature>
<gene>
    <name evidence="7" type="primary">LOC115744860</name>
</gene>
<dbReference type="FunFam" id="1.25.40.10:FF:000348">
    <property type="entry name" value="Pentatricopeptide repeat-containing protein chloroplastic"/>
    <property type="match status" value="1"/>
</dbReference>
<dbReference type="InterPro" id="IPR046848">
    <property type="entry name" value="E_motif"/>
</dbReference>
<evidence type="ECO:0000259" key="5">
    <source>
        <dbReference type="Pfam" id="PF14432"/>
    </source>
</evidence>
<dbReference type="RefSeq" id="XP_030536109.1">
    <property type="nucleotide sequence ID" value="XM_030680249.2"/>
</dbReference>
<reference evidence="7" key="1">
    <citation type="submission" date="2025-08" db="UniProtKB">
        <authorList>
            <consortium name="RefSeq"/>
        </authorList>
    </citation>
    <scope>IDENTIFICATION</scope>
    <source>
        <tissue evidence="7">Leaf</tissue>
    </source>
</reference>
<dbReference type="Pfam" id="PF01535">
    <property type="entry name" value="PPR"/>
    <property type="match status" value="2"/>
</dbReference>
<dbReference type="PANTHER" id="PTHR47926:SF347">
    <property type="entry name" value="PENTATRICOPEPTIDE REPEAT-CONTAINING PROTEIN"/>
    <property type="match status" value="1"/>
</dbReference>
<evidence type="ECO:0000256" key="4">
    <source>
        <dbReference type="SAM" id="MobiDB-lite"/>
    </source>
</evidence>
<dbReference type="GO" id="GO:0008270">
    <property type="term" value="F:zinc ion binding"/>
    <property type="evidence" value="ECO:0007669"/>
    <property type="project" value="InterPro"/>
</dbReference>
<dbReference type="AlphaFoldDB" id="A0A8B8PMZ4"/>
<dbReference type="InterPro" id="IPR032867">
    <property type="entry name" value="DYW_dom"/>
</dbReference>
<feature type="repeat" description="PPR" evidence="3">
    <location>
        <begin position="321"/>
        <end position="355"/>
    </location>
</feature>
<dbReference type="GeneID" id="115744860"/>
<proteinExistence type="inferred from homology"/>
<keyword evidence="6" id="KW-1185">Reference proteome</keyword>
<dbReference type="FunFam" id="1.25.40.10:FF:000427">
    <property type="entry name" value="Pentatricopeptide repeat-containing protein chloroplastic"/>
    <property type="match status" value="1"/>
</dbReference>
<dbReference type="Pfam" id="PF14432">
    <property type="entry name" value="DYW_deaminase"/>
    <property type="match status" value="1"/>
</dbReference>
<dbReference type="Pfam" id="PF13041">
    <property type="entry name" value="PPR_2"/>
    <property type="match status" value="3"/>
</dbReference>
<protein>
    <submittedName>
        <fullName evidence="7">Pentatricopeptide repeat-containing protein At4g14820</fullName>
    </submittedName>
</protein>
<dbReference type="NCBIfam" id="TIGR00756">
    <property type="entry name" value="PPR"/>
    <property type="match status" value="4"/>
</dbReference>
<dbReference type="KEGG" id="rarg:115744860"/>
<evidence type="ECO:0000256" key="3">
    <source>
        <dbReference type="PROSITE-ProRule" id="PRU00708"/>
    </source>
</evidence>
<dbReference type="GO" id="GO:0003723">
    <property type="term" value="F:RNA binding"/>
    <property type="evidence" value="ECO:0007669"/>
    <property type="project" value="InterPro"/>
</dbReference>
<dbReference type="Pfam" id="PF20431">
    <property type="entry name" value="E_motif"/>
    <property type="match status" value="1"/>
</dbReference>
<dbReference type="InterPro" id="IPR002885">
    <property type="entry name" value="PPR_rpt"/>
</dbReference>